<evidence type="ECO:0000256" key="8">
    <source>
        <dbReference type="ARBA" id="ARBA00037998"/>
    </source>
</evidence>
<organism evidence="10 11">
    <name type="scientific">Roseobacter litoralis (strain ATCC 49566 / DSM 6996 / JCM 21268 / NBRC 15278 / OCh 149)</name>
    <dbReference type="NCBI Taxonomy" id="391595"/>
    <lineage>
        <taxon>Bacteria</taxon>
        <taxon>Pseudomonadati</taxon>
        <taxon>Pseudomonadota</taxon>
        <taxon>Alphaproteobacteria</taxon>
        <taxon>Rhodobacterales</taxon>
        <taxon>Roseobacteraceae</taxon>
        <taxon>Roseobacter</taxon>
    </lineage>
</organism>
<keyword evidence="5" id="KW-0029">Amino-acid transport</keyword>
<keyword evidence="7 9" id="KW-0472">Membrane</keyword>
<feature type="transmembrane region" description="Helical" evidence="9">
    <location>
        <begin position="214"/>
        <end position="241"/>
    </location>
</feature>
<feature type="transmembrane region" description="Helical" evidence="9">
    <location>
        <begin position="12"/>
        <end position="30"/>
    </location>
</feature>
<name>F7ZLN0_ROSLO</name>
<protein>
    <submittedName>
        <fullName evidence="10">High-affinity branched-chain amino acid transport system permease protein</fullName>
    </submittedName>
</protein>
<dbReference type="GO" id="GO:0006865">
    <property type="term" value="P:amino acid transport"/>
    <property type="evidence" value="ECO:0007669"/>
    <property type="project" value="UniProtKB-KW"/>
</dbReference>
<dbReference type="KEGG" id="rli:RLO149_c021050"/>
<dbReference type="OrthoDB" id="9807115at2"/>
<keyword evidence="3" id="KW-1003">Cell membrane</keyword>
<dbReference type="RefSeq" id="WP_013962007.1">
    <property type="nucleotide sequence ID" value="NC_015730.1"/>
</dbReference>
<dbReference type="CDD" id="cd06582">
    <property type="entry name" value="TM_PBP1_LivH_like"/>
    <property type="match status" value="1"/>
</dbReference>
<keyword evidence="4 9" id="KW-0812">Transmembrane</keyword>
<dbReference type="NCBIfam" id="TIGR03409">
    <property type="entry name" value="urea_trans_UrtB"/>
    <property type="match status" value="1"/>
</dbReference>
<dbReference type="Pfam" id="PF02653">
    <property type="entry name" value="BPD_transp_2"/>
    <property type="match status" value="1"/>
</dbReference>
<feature type="transmembrane region" description="Helical" evidence="9">
    <location>
        <begin position="136"/>
        <end position="156"/>
    </location>
</feature>
<keyword evidence="11" id="KW-1185">Reference proteome</keyword>
<feature type="transmembrane region" description="Helical" evidence="9">
    <location>
        <begin position="262"/>
        <end position="280"/>
    </location>
</feature>
<evidence type="ECO:0000313" key="11">
    <source>
        <dbReference type="Proteomes" id="UP000001353"/>
    </source>
</evidence>
<gene>
    <name evidence="10" type="ordered locus">RLO149_c021050</name>
</gene>
<evidence type="ECO:0000256" key="9">
    <source>
        <dbReference type="SAM" id="Phobius"/>
    </source>
</evidence>
<dbReference type="GO" id="GO:0022857">
    <property type="term" value="F:transmembrane transporter activity"/>
    <property type="evidence" value="ECO:0007669"/>
    <property type="project" value="InterPro"/>
</dbReference>
<evidence type="ECO:0000256" key="4">
    <source>
        <dbReference type="ARBA" id="ARBA00022692"/>
    </source>
</evidence>
<comment type="similarity">
    <text evidence="8">Belongs to the binding-protein-dependent transport system permease family. LivHM subfamily.</text>
</comment>
<dbReference type="InterPro" id="IPR017779">
    <property type="entry name" value="ABC_UrtB_bac"/>
</dbReference>
<sequence length="284" mass="29715">MDIVILIGLDTFSYVLTLLLVTLGLVIIYGMMNIINMAHGELFMIGAYTVATLLASGVPFWICIMAAPIVVGVAGILIEEVVIRHVYGRPLDTILATWGLSIALKQLIIILFGPGAVSITNPVPGSVSLMGVDYPAYRLVIMALAAALALATYLVIYRTTIGLQVRAVISNRAMAGSLGVNTRRMDRATFAVGSALAGIAGAIMSPMISVDPQMGVGFLIPAFLSVLVGGLNSLVGAVVGAGTIGGTTGILSANMEQADAQIVVFLIAILIIRFVPQGLWKGFR</sequence>
<dbReference type="InterPro" id="IPR052157">
    <property type="entry name" value="BCAA_transport_permease"/>
</dbReference>
<keyword evidence="6 9" id="KW-1133">Transmembrane helix</keyword>
<evidence type="ECO:0000256" key="2">
    <source>
        <dbReference type="ARBA" id="ARBA00022448"/>
    </source>
</evidence>
<feature type="transmembrane region" description="Helical" evidence="9">
    <location>
        <begin position="94"/>
        <end position="116"/>
    </location>
</feature>
<reference evidence="10 11" key="1">
    <citation type="journal article" date="2011" name="BMC Genomics">
        <title>Comparative genome analysis and genome-guided physiological analysis of Roseobacter litoralis.</title>
        <authorList>
            <person name="Kalhoefer D."/>
            <person name="Thole S."/>
            <person name="Voget S."/>
            <person name="Lehmann R."/>
            <person name="Liesegang H."/>
            <person name="Wollher A."/>
            <person name="Daniel R."/>
            <person name="Simon M."/>
            <person name="Brinkhoff T."/>
        </authorList>
    </citation>
    <scope>NUCLEOTIDE SEQUENCE [LARGE SCALE GENOMIC DNA]</scope>
    <source>
        <strain evidence="11">ATCC 49566 / DSM 6996 / JCM 21268 / NBRC 15278 / OCh 149</strain>
    </source>
</reference>
<evidence type="ECO:0000256" key="7">
    <source>
        <dbReference type="ARBA" id="ARBA00023136"/>
    </source>
</evidence>
<dbReference type="AlphaFoldDB" id="F7ZLN0"/>
<dbReference type="PANTHER" id="PTHR11795:SF447">
    <property type="entry name" value="ABC TRANSPORTER PERMEASE PROTEIN"/>
    <property type="match status" value="1"/>
</dbReference>
<evidence type="ECO:0000256" key="5">
    <source>
        <dbReference type="ARBA" id="ARBA00022970"/>
    </source>
</evidence>
<keyword evidence="2" id="KW-0813">Transport</keyword>
<dbReference type="Proteomes" id="UP000001353">
    <property type="component" value="Chromosome"/>
</dbReference>
<dbReference type="HOGENOM" id="CLU_039929_2_2_5"/>
<dbReference type="STRING" id="391595.RLO149_c021050"/>
<dbReference type="GO" id="GO:0005886">
    <property type="term" value="C:plasma membrane"/>
    <property type="evidence" value="ECO:0007669"/>
    <property type="project" value="UniProtKB-SubCell"/>
</dbReference>
<evidence type="ECO:0000256" key="6">
    <source>
        <dbReference type="ARBA" id="ARBA00022989"/>
    </source>
</evidence>
<accession>F7ZLN0</accession>
<evidence type="ECO:0000256" key="3">
    <source>
        <dbReference type="ARBA" id="ARBA00022475"/>
    </source>
</evidence>
<comment type="subcellular location">
    <subcellularLocation>
        <location evidence="1">Cell membrane</location>
        <topology evidence="1">Multi-pass membrane protein</topology>
    </subcellularLocation>
</comment>
<dbReference type="PANTHER" id="PTHR11795">
    <property type="entry name" value="BRANCHED-CHAIN AMINO ACID TRANSPORT SYSTEM PERMEASE PROTEIN LIVH"/>
    <property type="match status" value="1"/>
</dbReference>
<feature type="transmembrane region" description="Helical" evidence="9">
    <location>
        <begin position="188"/>
        <end position="208"/>
    </location>
</feature>
<evidence type="ECO:0000256" key="1">
    <source>
        <dbReference type="ARBA" id="ARBA00004651"/>
    </source>
</evidence>
<dbReference type="EMBL" id="CP002623">
    <property type="protein sequence ID" value="AEI94081.1"/>
    <property type="molecule type" value="Genomic_DNA"/>
</dbReference>
<dbReference type="eggNOG" id="COG0559">
    <property type="taxonomic scope" value="Bacteria"/>
</dbReference>
<proteinExistence type="inferred from homology"/>
<dbReference type="InterPro" id="IPR001851">
    <property type="entry name" value="ABC_transp_permease"/>
</dbReference>
<evidence type="ECO:0000313" key="10">
    <source>
        <dbReference type="EMBL" id="AEI94081.1"/>
    </source>
</evidence>